<feature type="region of interest" description="Disordered" evidence="1">
    <location>
        <begin position="149"/>
        <end position="187"/>
    </location>
</feature>
<evidence type="ECO:0000313" key="4">
    <source>
        <dbReference type="EMBL" id="MSU89526.1"/>
    </source>
</evidence>
<evidence type="ECO:0000313" key="5">
    <source>
        <dbReference type="Proteomes" id="UP000474957"/>
    </source>
</evidence>
<dbReference type="InterPro" id="IPR011992">
    <property type="entry name" value="EF-hand-dom_pair"/>
</dbReference>
<reference evidence="4 5" key="1">
    <citation type="submission" date="2019-10" db="EMBL/GenBank/DDBJ databases">
        <title>Cognatihalovulum marinum gen. nov. sp. nov., a new member of the family Rhodobacteraceae isolated from deep seawater of the Northwest Indian Ocean.</title>
        <authorList>
            <person name="Ruan C."/>
            <person name="Wang J."/>
            <person name="Zheng X."/>
            <person name="Song L."/>
            <person name="Zhu Y."/>
            <person name="Huang Y."/>
            <person name="Lu Z."/>
            <person name="Du W."/>
            <person name="Huang L."/>
            <person name="Dai X."/>
        </authorList>
    </citation>
    <scope>NUCLEOTIDE SEQUENCE [LARGE SCALE GENOMIC DNA]</scope>
    <source>
        <strain evidence="4 5">2CG4</strain>
    </source>
</reference>
<comment type="caution">
    <text evidence="4">The sequence shown here is derived from an EMBL/GenBank/DDBJ whole genome shotgun (WGS) entry which is preliminary data.</text>
</comment>
<dbReference type="GO" id="GO:0005509">
    <property type="term" value="F:calcium ion binding"/>
    <property type="evidence" value="ECO:0007669"/>
    <property type="project" value="InterPro"/>
</dbReference>
<accession>A0A6L5YZ04</accession>
<dbReference type="PROSITE" id="PS00018">
    <property type="entry name" value="EF_HAND_1"/>
    <property type="match status" value="2"/>
</dbReference>
<protein>
    <recommendedName>
        <fullName evidence="3">EF-hand domain-containing protein</fullName>
    </recommendedName>
</protein>
<dbReference type="InterPro" id="IPR002048">
    <property type="entry name" value="EF_hand_dom"/>
</dbReference>
<evidence type="ECO:0000256" key="2">
    <source>
        <dbReference type="SAM" id="SignalP"/>
    </source>
</evidence>
<gene>
    <name evidence="4" type="ORF">GE300_07845</name>
</gene>
<proteinExistence type="predicted"/>
<dbReference type="PROSITE" id="PS50222">
    <property type="entry name" value="EF_HAND_2"/>
    <property type="match status" value="1"/>
</dbReference>
<organism evidence="4 5">
    <name type="scientific">Halovulum marinum</name>
    <dbReference type="NCBI Taxonomy" id="2662447"/>
    <lineage>
        <taxon>Bacteria</taxon>
        <taxon>Pseudomonadati</taxon>
        <taxon>Pseudomonadota</taxon>
        <taxon>Alphaproteobacteria</taxon>
        <taxon>Rhodobacterales</taxon>
        <taxon>Paracoccaceae</taxon>
        <taxon>Halovulum</taxon>
    </lineage>
</organism>
<keyword evidence="2" id="KW-0732">Signal</keyword>
<feature type="compositionally biased region" description="Low complexity" evidence="1">
    <location>
        <begin position="161"/>
        <end position="172"/>
    </location>
</feature>
<feature type="chain" id="PRO_5026931718" description="EF-hand domain-containing protein" evidence="2">
    <location>
        <begin position="26"/>
        <end position="187"/>
    </location>
</feature>
<name>A0A6L5YZ04_9RHOB</name>
<dbReference type="Gene3D" id="1.10.238.10">
    <property type="entry name" value="EF-hand"/>
    <property type="match status" value="2"/>
</dbReference>
<dbReference type="RefSeq" id="WP_154446004.1">
    <property type="nucleotide sequence ID" value="NZ_WIND01000004.1"/>
</dbReference>
<feature type="signal peptide" evidence="2">
    <location>
        <begin position="1"/>
        <end position="25"/>
    </location>
</feature>
<dbReference type="SUPFAM" id="SSF47473">
    <property type="entry name" value="EF-hand"/>
    <property type="match status" value="1"/>
</dbReference>
<feature type="domain" description="EF-hand" evidence="3">
    <location>
        <begin position="109"/>
        <end position="144"/>
    </location>
</feature>
<evidence type="ECO:0000259" key="3">
    <source>
        <dbReference type="PROSITE" id="PS50222"/>
    </source>
</evidence>
<dbReference type="Proteomes" id="UP000474957">
    <property type="component" value="Unassembled WGS sequence"/>
</dbReference>
<dbReference type="EMBL" id="WIND01000004">
    <property type="protein sequence ID" value="MSU89526.1"/>
    <property type="molecule type" value="Genomic_DNA"/>
</dbReference>
<dbReference type="InterPro" id="IPR018247">
    <property type="entry name" value="EF_Hand_1_Ca_BS"/>
</dbReference>
<dbReference type="AlphaFoldDB" id="A0A6L5YZ04"/>
<dbReference type="Pfam" id="PF13202">
    <property type="entry name" value="EF-hand_5"/>
    <property type="match status" value="3"/>
</dbReference>
<keyword evidence="5" id="KW-1185">Reference proteome</keyword>
<sequence length="187" mass="19941">MKTYRSILAIGASALVIATAGLALADGPRGGDARMAHARQDGGHGMRGDRGARGAMMMARFAEQFDTDADGNITQQEIDAARAAQLAEFDADGDGALTLQEYEALWLDAMRERMVDRFQAHDDDGDGSVTAEEFGEEFAGIVARRDRNGDGVLNADDMQRRGMMNGGMMNRGPMDRGGDAPAEAPAE</sequence>
<evidence type="ECO:0000256" key="1">
    <source>
        <dbReference type="SAM" id="MobiDB-lite"/>
    </source>
</evidence>